<keyword evidence="4" id="KW-0804">Transcription</keyword>
<dbReference type="SUPFAM" id="SSF46785">
    <property type="entry name" value="Winged helix' DNA-binding domain"/>
    <property type="match status" value="1"/>
</dbReference>
<dbReference type="PROSITE" id="PS50931">
    <property type="entry name" value="HTH_LYSR"/>
    <property type="match status" value="1"/>
</dbReference>
<gene>
    <name evidence="6" type="primary">gcvA</name>
    <name evidence="6" type="ORF">GCM10009105_08540</name>
</gene>
<name>A0ABN1IDG0_9GAMM</name>
<organism evidence="6 7">
    <name type="scientific">Dokdonella soli</name>
    <dbReference type="NCBI Taxonomy" id="529810"/>
    <lineage>
        <taxon>Bacteria</taxon>
        <taxon>Pseudomonadati</taxon>
        <taxon>Pseudomonadota</taxon>
        <taxon>Gammaproteobacteria</taxon>
        <taxon>Lysobacterales</taxon>
        <taxon>Rhodanobacteraceae</taxon>
        <taxon>Dokdonella</taxon>
    </lineage>
</organism>
<dbReference type="PANTHER" id="PTHR30537:SF79">
    <property type="entry name" value="TRANSCRIPTIONAL REGULATOR-RELATED"/>
    <property type="match status" value="1"/>
</dbReference>
<dbReference type="Gene3D" id="1.10.10.10">
    <property type="entry name" value="Winged helix-like DNA-binding domain superfamily/Winged helix DNA-binding domain"/>
    <property type="match status" value="1"/>
</dbReference>
<evidence type="ECO:0000256" key="1">
    <source>
        <dbReference type="ARBA" id="ARBA00009437"/>
    </source>
</evidence>
<evidence type="ECO:0000259" key="5">
    <source>
        <dbReference type="PROSITE" id="PS50931"/>
    </source>
</evidence>
<dbReference type="Pfam" id="PF03466">
    <property type="entry name" value="LysR_substrate"/>
    <property type="match status" value="1"/>
</dbReference>
<dbReference type="InterPro" id="IPR005119">
    <property type="entry name" value="LysR_subst-bd"/>
</dbReference>
<dbReference type="EMBL" id="BAAAEU010000004">
    <property type="protein sequence ID" value="GAA0708714.1"/>
    <property type="molecule type" value="Genomic_DNA"/>
</dbReference>
<evidence type="ECO:0000313" key="6">
    <source>
        <dbReference type="EMBL" id="GAA0708714.1"/>
    </source>
</evidence>
<dbReference type="SUPFAM" id="SSF53850">
    <property type="entry name" value="Periplasmic binding protein-like II"/>
    <property type="match status" value="1"/>
</dbReference>
<dbReference type="Proteomes" id="UP001501523">
    <property type="component" value="Unassembled WGS sequence"/>
</dbReference>
<dbReference type="CDD" id="cd08432">
    <property type="entry name" value="PBP2_GcdR_TrpI_HvrB_AmpR_like"/>
    <property type="match status" value="1"/>
</dbReference>
<feature type="domain" description="HTH lysR-type" evidence="5">
    <location>
        <begin position="41"/>
        <end position="100"/>
    </location>
</feature>
<comment type="similarity">
    <text evidence="1">Belongs to the LysR transcriptional regulatory family.</text>
</comment>
<evidence type="ECO:0000256" key="4">
    <source>
        <dbReference type="ARBA" id="ARBA00023163"/>
    </source>
</evidence>
<keyword evidence="7" id="KW-1185">Reference proteome</keyword>
<dbReference type="PANTHER" id="PTHR30537">
    <property type="entry name" value="HTH-TYPE TRANSCRIPTIONAL REGULATOR"/>
    <property type="match status" value="1"/>
</dbReference>
<comment type="caution">
    <text evidence="6">The sequence shown here is derived from an EMBL/GenBank/DDBJ whole genome shotgun (WGS) entry which is preliminary data.</text>
</comment>
<reference evidence="6 7" key="1">
    <citation type="journal article" date="2019" name="Int. J. Syst. Evol. Microbiol.">
        <title>The Global Catalogue of Microorganisms (GCM) 10K type strain sequencing project: providing services to taxonomists for standard genome sequencing and annotation.</title>
        <authorList>
            <consortium name="The Broad Institute Genomics Platform"/>
            <consortium name="The Broad Institute Genome Sequencing Center for Infectious Disease"/>
            <person name="Wu L."/>
            <person name="Ma J."/>
        </authorList>
    </citation>
    <scope>NUCLEOTIDE SEQUENCE [LARGE SCALE GENOMIC DNA]</scope>
    <source>
        <strain evidence="6 7">JCM 15421</strain>
    </source>
</reference>
<dbReference type="InterPro" id="IPR000847">
    <property type="entry name" value="LysR_HTH_N"/>
</dbReference>
<dbReference type="InterPro" id="IPR036390">
    <property type="entry name" value="WH_DNA-bd_sf"/>
</dbReference>
<protein>
    <submittedName>
        <fullName evidence="6">Transcriptional regulator GcvA</fullName>
    </submittedName>
</protein>
<accession>A0ABN1IDG0</accession>
<keyword evidence="2" id="KW-0805">Transcription regulation</keyword>
<dbReference type="InterPro" id="IPR036388">
    <property type="entry name" value="WH-like_DNA-bd_sf"/>
</dbReference>
<dbReference type="Gene3D" id="3.40.190.10">
    <property type="entry name" value="Periplasmic binding protein-like II"/>
    <property type="match status" value="2"/>
</dbReference>
<proteinExistence type="inferred from homology"/>
<evidence type="ECO:0000256" key="2">
    <source>
        <dbReference type="ARBA" id="ARBA00023015"/>
    </source>
</evidence>
<evidence type="ECO:0000256" key="3">
    <source>
        <dbReference type="ARBA" id="ARBA00023125"/>
    </source>
</evidence>
<evidence type="ECO:0000313" key="7">
    <source>
        <dbReference type="Proteomes" id="UP001501523"/>
    </source>
</evidence>
<sequence>MGVAGALHGGPLGGLSEHHASLGKWIILGDLWSIIETMNDLPLNALRAFAAVYAHRGVRAAARELDIAHSSVSRHLAELEAWLGVTLIETGAGRSGIVFTAQGEALGKATLASLRDIASATASLRESKSIHAVTLSATPSFAARWLLPRLPHFEDTHPGIELSVQINQKLDDLDTGGIDVAIRIGRGPWPDFHCEVLMDDELYPVMGPALYERSGKPDQIADLGRLRLLHDRDPNAGWERWRAVHGPESLDVLDGPRFASSDLVLRAAMQGQGVALARHRLAIEDVAAGTLIRPFGDVKLELGPAYWIVLPKRARVRLATHTVIDWLRLQASAA</sequence>
<keyword evidence="3" id="KW-0238">DNA-binding</keyword>
<dbReference type="InterPro" id="IPR058163">
    <property type="entry name" value="LysR-type_TF_proteobact-type"/>
</dbReference>
<dbReference type="Pfam" id="PF00126">
    <property type="entry name" value="HTH_1"/>
    <property type="match status" value="1"/>
</dbReference>